<reference evidence="5 6" key="1">
    <citation type="journal article" date="2019" name="BMC Genomics">
        <title>New insights from Opisthorchis felineus genome: update on genomics of the epidemiologically important liver flukes.</title>
        <authorList>
            <person name="Ershov N.I."/>
            <person name="Mordvinov V.A."/>
            <person name="Prokhortchouk E.B."/>
            <person name="Pakharukova M.Y."/>
            <person name="Gunbin K.V."/>
            <person name="Ustyantsev K."/>
            <person name="Genaev M.A."/>
            <person name="Blinov A.G."/>
            <person name="Mazur A."/>
            <person name="Boulygina E."/>
            <person name="Tsygankova S."/>
            <person name="Khrameeva E."/>
            <person name="Chekanov N."/>
            <person name="Fan G."/>
            <person name="Xiao A."/>
            <person name="Zhang H."/>
            <person name="Xu X."/>
            <person name="Yang H."/>
            <person name="Solovyev V."/>
            <person name="Lee S.M."/>
            <person name="Liu X."/>
            <person name="Afonnikov D.A."/>
            <person name="Skryabin K.G."/>
        </authorList>
    </citation>
    <scope>NUCLEOTIDE SEQUENCE [LARGE SCALE GENOMIC DNA]</scope>
    <source>
        <strain evidence="5">AK-0245</strain>
        <tissue evidence="5">Whole organism</tissue>
    </source>
</reference>
<comment type="caution">
    <text evidence="5">The sequence shown here is derived from an EMBL/GenBank/DDBJ whole genome shotgun (WGS) entry which is preliminary data.</text>
</comment>
<name>A0A4S2LTE0_OPIFE</name>
<accession>A0A4S2LTE0</accession>
<dbReference type="InterPro" id="IPR019775">
    <property type="entry name" value="WD40_repeat_CS"/>
</dbReference>
<dbReference type="PANTHER" id="PTHR19848:SF8">
    <property type="entry name" value="F-BOX AND WD REPEAT DOMAIN CONTAINING 7"/>
    <property type="match status" value="1"/>
</dbReference>
<dbReference type="InterPro" id="IPR001680">
    <property type="entry name" value="WD40_rpt"/>
</dbReference>
<dbReference type="SUPFAM" id="SSF50998">
    <property type="entry name" value="Quinoprotein alcohol dehydrogenase-like"/>
    <property type="match status" value="1"/>
</dbReference>
<evidence type="ECO:0000313" key="5">
    <source>
        <dbReference type="EMBL" id="TGZ64197.1"/>
    </source>
</evidence>
<dbReference type="Proteomes" id="UP000308267">
    <property type="component" value="Unassembled WGS sequence"/>
</dbReference>
<evidence type="ECO:0000256" key="2">
    <source>
        <dbReference type="ARBA" id="ARBA00022737"/>
    </source>
</evidence>
<keyword evidence="2" id="KW-0677">Repeat</keyword>
<evidence type="ECO:0000256" key="3">
    <source>
        <dbReference type="PROSITE-ProRule" id="PRU00221"/>
    </source>
</evidence>
<protein>
    <submittedName>
        <fullName evidence="5">Uncharacterized protein</fullName>
    </submittedName>
</protein>
<organism evidence="5 6">
    <name type="scientific">Opisthorchis felineus</name>
    <dbReference type="NCBI Taxonomy" id="147828"/>
    <lineage>
        <taxon>Eukaryota</taxon>
        <taxon>Metazoa</taxon>
        <taxon>Spiralia</taxon>
        <taxon>Lophotrochozoa</taxon>
        <taxon>Platyhelminthes</taxon>
        <taxon>Trematoda</taxon>
        <taxon>Digenea</taxon>
        <taxon>Opisthorchiida</taxon>
        <taxon>Opisthorchiata</taxon>
        <taxon>Opisthorchiidae</taxon>
        <taxon>Opisthorchis</taxon>
    </lineage>
</organism>
<feature type="compositionally biased region" description="Polar residues" evidence="4">
    <location>
        <begin position="863"/>
        <end position="874"/>
    </location>
</feature>
<dbReference type="SUPFAM" id="SSF50978">
    <property type="entry name" value="WD40 repeat-like"/>
    <property type="match status" value="1"/>
</dbReference>
<proteinExistence type="predicted"/>
<dbReference type="PANTHER" id="PTHR19848">
    <property type="entry name" value="WD40 REPEAT PROTEIN"/>
    <property type="match status" value="1"/>
</dbReference>
<evidence type="ECO:0000313" key="6">
    <source>
        <dbReference type="Proteomes" id="UP000308267"/>
    </source>
</evidence>
<dbReference type="InterPro" id="IPR036322">
    <property type="entry name" value="WD40_repeat_dom_sf"/>
</dbReference>
<dbReference type="Gene3D" id="2.130.10.10">
    <property type="entry name" value="YVTN repeat-like/Quinoprotein amine dehydrogenase"/>
    <property type="match status" value="4"/>
</dbReference>
<feature type="repeat" description="WD" evidence="3">
    <location>
        <begin position="605"/>
        <end position="652"/>
    </location>
</feature>
<feature type="compositionally biased region" description="Polar residues" evidence="4">
    <location>
        <begin position="728"/>
        <end position="740"/>
    </location>
</feature>
<dbReference type="SMART" id="SM00320">
    <property type="entry name" value="WD40"/>
    <property type="match status" value="11"/>
</dbReference>
<sequence length="903" mass="101366">MEFRGEISPEAGGLITALCFDPSRKQLIIGSEVGVLTFWDMKSGGINKLKSETIHNACITSVSYWKKRNMVVSVSQNGLFIFWLGLANIEIINVYQPVFSVTIIDKLRLLVCGTNTGVMTYKLKSTHSPGPMFNRKSGRRVKAHTDIVRCFAQFGQRLYSAGFDRRLIVFDTSGAMVETLPIIKLVHNAHNGIISCLTTARVSNAVFLLLSGGFDRIVKLWDEEGQHLHTICSFTQPVLDIAYIPATLTIWVASFKSDVHIFDVRSYEEVTHMCGTFDGSPSNVYGSQMRLLKFCPEVNVLIGSTPRDHLASWQYNSTASVSRITLDSGFQCATAPEDNPEFFYTLSANNQMLRWERSGTSHFAFVFEEIMAHYSMEERLSDSIYERLKSNTFRAKDLKTFETLLPPNIVLKCPPKENPMTLRPHTGLRKKRQKPSFTGNVMYTTNPRLMTEISLMVNHNRKKGFLRAVYIAQLETLICACEDGVVYVFAYDYQGTRSFLMKTLDTDRPTSHRTSSTAGKPQAVFQRSTEDTVESQKLRYIFEQLRAYEKGRSTNPPEKTPIEQPVEKGKVDEVTHDLLEPFNIDNSILQEVNRHSFGLKCHHALLEHKDCVTSLVLLPNIPNPHGKFTLMSAGWDKRICVWDVETGTLLDKFRDPQCPDPQADEMATEGEILDMAYSPELQQFACACSDWTVYIRRATIIGKGMTLVHQIKGHCGAVSSVIYRPSEPTLSNPNSESEGNGRQPIGQWITGSDDGTIRIWLSNDLDHCRMKLHTGGPVACMAINSREQILVAGIHKDIKSYDLNSGYHYHTYTGHSDVIRWLLVLPEKEEYITAGADGQLRVWRAWKNIKPVGELNTDERSPDTSGSKTLPTTNPAAAIGAAARMFAKLGTMPQVFPNVPNVG</sequence>
<dbReference type="AlphaFoldDB" id="A0A4S2LTE0"/>
<dbReference type="EMBL" id="SJOL01006856">
    <property type="protein sequence ID" value="TGZ64197.1"/>
    <property type="molecule type" value="Genomic_DNA"/>
</dbReference>
<evidence type="ECO:0000256" key="4">
    <source>
        <dbReference type="SAM" id="MobiDB-lite"/>
    </source>
</evidence>
<dbReference type="PROSITE" id="PS50082">
    <property type="entry name" value="WD_REPEATS_2"/>
    <property type="match status" value="2"/>
</dbReference>
<dbReference type="OrthoDB" id="6262491at2759"/>
<feature type="region of interest" description="Disordered" evidence="4">
    <location>
        <begin position="854"/>
        <end position="874"/>
    </location>
</feature>
<feature type="region of interest" description="Disordered" evidence="4">
    <location>
        <begin position="726"/>
        <end position="748"/>
    </location>
</feature>
<dbReference type="Pfam" id="PF00400">
    <property type="entry name" value="WD40"/>
    <property type="match status" value="4"/>
</dbReference>
<keyword evidence="1 3" id="KW-0853">WD repeat</keyword>
<keyword evidence="6" id="KW-1185">Reference proteome</keyword>
<dbReference type="InterPro" id="IPR011047">
    <property type="entry name" value="Quinoprotein_ADH-like_sf"/>
</dbReference>
<dbReference type="PROSITE" id="PS50294">
    <property type="entry name" value="WD_REPEATS_REGION"/>
    <property type="match status" value="1"/>
</dbReference>
<evidence type="ECO:0000256" key="1">
    <source>
        <dbReference type="ARBA" id="ARBA00022574"/>
    </source>
</evidence>
<dbReference type="STRING" id="147828.A0A4S2LTE0"/>
<dbReference type="PROSITE" id="PS00678">
    <property type="entry name" value="WD_REPEATS_1"/>
    <property type="match status" value="1"/>
</dbReference>
<dbReference type="InterPro" id="IPR015943">
    <property type="entry name" value="WD40/YVTN_repeat-like_dom_sf"/>
</dbReference>
<gene>
    <name evidence="5" type="ORF">CRM22_006504</name>
</gene>
<feature type="repeat" description="WD" evidence="3">
    <location>
        <begin position="812"/>
        <end position="843"/>
    </location>
</feature>